<reference evidence="4" key="1">
    <citation type="journal article" date="2013" name="Genome Biol.">
        <title>Reference genomes and transcriptomes of Nicotiana sylvestris and Nicotiana tomentosiformis.</title>
        <authorList>
            <person name="Sierro N."/>
            <person name="Battey J.N."/>
            <person name="Ouadi S."/>
            <person name="Bovet L."/>
            <person name="Goepfert S."/>
            <person name="Bakaher N."/>
            <person name="Peitsch M.C."/>
            <person name="Ivanov N.V."/>
        </authorList>
    </citation>
    <scope>NUCLEOTIDE SEQUENCE [LARGE SCALE GENOMIC DNA]</scope>
</reference>
<keyword evidence="4" id="KW-1185">Reference proteome</keyword>
<dbReference type="SUPFAM" id="SSF56672">
    <property type="entry name" value="DNA/RNA polymerases"/>
    <property type="match status" value="1"/>
</dbReference>
<name>A0A1U7Y8J7_NICSY</name>
<dbReference type="Pfam" id="PF08284">
    <property type="entry name" value="RVP_2"/>
    <property type="match status" value="1"/>
</dbReference>
<dbReference type="InterPro" id="IPR032567">
    <property type="entry name" value="RTL1-rel"/>
</dbReference>
<protein>
    <submittedName>
        <fullName evidence="5">Uncharacterized protein LOC104245515</fullName>
    </submittedName>
</protein>
<dbReference type="Proteomes" id="UP000189701">
    <property type="component" value="Unplaced"/>
</dbReference>
<dbReference type="InterPro" id="IPR021109">
    <property type="entry name" value="Peptidase_aspartic_dom_sf"/>
</dbReference>
<accession>A0A1U7Y8J7</accession>
<dbReference type="AlphaFoldDB" id="A0A1U7Y8J7"/>
<dbReference type="SMART" id="SM00343">
    <property type="entry name" value="ZnF_C2HC"/>
    <property type="match status" value="1"/>
</dbReference>
<dbReference type="eggNOG" id="KOG0017">
    <property type="taxonomic scope" value="Eukaryota"/>
</dbReference>
<dbReference type="Gene3D" id="3.10.10.10">
    <property type="entry name" value="HIV Type 1 Reverse Transcriptase, subunit A, domain 1"/>
    <property type="match status" value="1"/>
</dbReference>
<feature type="compositionally biased region" description="Polar residues" evidence="2">
    <location>
        <begin position="110"/>
        <end position="122"/>
    </location>
</feature>
<dbReference type="InterPro" id="IPR001878">
    <property type="entry name" value="Znf_CCHC"/>
</dbReference>
<keyword evidence="1" id="KW-0863">Zinc-finger</keyword>
<evidence type="ECO:0000256" key="1">
    <source>
        <dbReference type="PROSITE-ProRule" id="PRU00047"/>
    </source>
</evidence>
<dbReference type="InterPro" id="IPR036875">
    <property type="entry name" value="Znf_CCHC_sf"/>
</dbReference>
<keyword evidence="1" id="KW-0479">Metal-binding</keyword>
<evidence type="ECO:0000256" key="2">
    <source>
        <dbReference type="SAM" id="MobiDB-lite"/>
    </source>
</evidence>
<evidence type="ECO:0000313" key="5">
    <source>
        <dbReference type="RefSeq" id="XP_009799433.1"/>
    </source>
</evidence>
<feature type="domain" description="CCHC-type" evidence="3">
    <location>
        <begin position="86"/>
        <end position="101"/>
    </location>
</feature>
<dbReference type="PANTHER" id="PTHR15503:SF45">
    <property type="entry name" value="RNA-DIRECTED DNA POLYMERASE HOMOLOG"/>
    <property type="match status" value="1"/>
</dbReference>
<dbReference type="RefSeq" id="XP_009799433.1">
    <property type="nucleotide sequence ID" value="XM_009801131.1"/>
</dbReference>
<dbReference type="Pfam" id="PF00098">
    <property type="entry name" value="zf-CCHC"/>
    <property type="match status" value="1"/>
</dbReference>
<dbReference type="GO" id="GO:0003676">
    <property type="term" value="F:nucleic acid binding"/>
    <property type="evidence" value="ECO:0007669"/>
    <property type="project" value="InterPro"/>
</dbReference>
<dbReference type="Gene3D" id="2.40.70.10">
    <property type="entry name" value="Acid Proteases"/>
    <property type="match status" value="1"/>
</dbReference>
<dbReference type="CDD" id="cd00303">
    <property type="entry name" value="retropepsin_like"/>
    <property type="match status" value="1"/>
</dbReference>
<feature type="region of interest" description="Disordered" evidence="2">
    <location>
        <begin position="1"/>
        <end position="23"/>
    </location>
</feature>
<dbReference type="PANTHER" id="PTHR15503">
    <property type="entry name" value="LDOC1 RELATED"/>
    <property type="match status" value="1"/>
</dbReference>
<feature type="compositionally biased region" description="Low complexity" evidence="2">
    <location>
        <begin position="126"/>
        <end position="146"/>
    </location>
</feature>
<dbReference type="SUPFAM" id="SSF50630">
    <property type="entry name" value="Acid proteases"/>
    <property type="match status" value="1"/>
</dbReference>
<feature type="region of interest" description="Disordered" evidence="2">
    <location>
        <begin position="101"/>
        <end position="148"/>
    </location>
</feature>
<feature type="compositionally biased region" description="Polar residues" evidence="2">
    <location>
        <begin position="1"/>
        <end position="14"/>
    </location>
</feature>
<dbReference type="InterPro" id="IPR043502">
    <property type="entry name" value="DNA/RNA_pol_sf"/>
</dbReference>
<evidence type="ECO:0000259" key="3">
    <source>
        <dbReference type="PROSITE" id="PS50158"/>
    </source>
</evidence>
<dbReference type="Gene3D" id="4.10.60.10">
    <property type="entry name" value="Zinc finger, CCHC-type"/>
    <property type="match status" value="1"/>
</dbReference>
<dbReference type="PROSITE" id="PS50158">
    <property type="entry name" value="ZF_CCHC"/>
    <property type="match status" value="1"/>
</dbReference>
<dbReference type="GO" id="GO:0008270">
    <property type="term" value="F:zinc ion binding"/>
    <property type="evidence" value="ECO:0007669"/>
    <property type="project" value="UniProtKB-KW"/>
</dbReference>
<reference evidence="5" key="2">
    <citation type="submission" date="2025-08" db="UniProtKB">
        <authorList>
            <consortium name="RefSeq"/>
        </authorList>
    </citation>
    <scope>IDENTIFICATION</scope>
    <source>
        <tissue evidence="5">Leaf</tissue>
    </source>
</reference>
<dbReference type="SUPFAM" id="SSF57756">
    <property type="entry name" value="Retrovirus zinc finger-like domains"/>
    <property type="match status" value="1"/>
</dbReference>
<proteinExistence type="predicted"/>
<sequence length="449" mass="49748">MRFARSQEQSQGNCRPQYFGCPPRPLPPQLQGYKYDRYTQLGPGESSQASGLEQQRGSGQTWSFLLRCGICGRGHLGQCREGSDVCYTCGRLGHMMRDCPNTDSGGMAQPASSTIGSSTSVHPSGRESQSSASSGRIRGRGSSSSGNQNRIYALAGRHDQESSPDVVTCILTISFHDAYALIDPGSTLSYITPFVTGKFGIVPEILSDFFAVSAAVGESIIARRVYRGCTVTVCNRQTSTDLVELEMMDFNAIMGMDWLAACYTIVDCRAKAARFHFLGELVLEWVGNIATPRVKEYVDVFLYELPGIPPERGIDFSIDLLPGTQPIYIPPYRMALAKLKELKEQLKDLLEKGFIRPTFLGHIVSDEGIKVDTQKSEAVKSWTRPTTPIEQKKPFLELKGDGVLRYSGCLCVPDVAGLRDRIMSEAYYSWYSIHPGSTKMYHDIKDVYW</sequence>
<gene>
    <name evidence="5" type="primary">LOC104245515</name>
</gene>
<organism evidence="4 5">
    <name type="scientific">Nicotiana sylvestris</name>
    <name type="common">Wood tobacco</name>
    <name type="synonym">South American tobacco</name>
    <dbReference type="NCBI Taxonomy" id="4096"/>
    <lineage>
        <taxon>Eukaryota</taxon>
        <taxon>Viridiplantae</taxon>
        <taxon>Streptophyta</taxon>
        <taxon>Embryophyta</taxon>
        <taxon>Tracheophyta</taxon>
        <taxon>Spermatophyta</taxon>
        <taxon>Magnoliopsida</taxon>
        <taxon>eudicotyledons</taxon>
        <taxon>Gunneridae</taxon>
        <taxon>Pentapetalae</taxon>
        <taxon>asterids</taxon>
        <taxon>lamiids</taxon>
        <taxon>Solanales</taxon>
        <taxon>Solanaceae</taxon>
        <taxon>Nicotianoideae</taxon>
        <taxon>Nicotianeae</taxon>
        <taxon>Nicotiana</taxon>
    </lineage>
</organism>
<evidence type="ECO:0000313" key="4">
    <source>
        <dbReference type="Proteomes" id="UP000189701"/>
    </source>
</evidence>
<keyword evidence="1" id="KW-0862">Zinc</keyword>